<evidence type="ECO:0000313" key="4">
    <source>
        <dbReference type="Proteomes" id="UP000480556"/>
    </source>
</evidence>
<dbReference type="Proteomes" id="UP000480556">
    <property type="component" value="Unassembled WGS sequence"/>
</dbReference>
<evidence type="ECO:0000313" key="1">
    <source>
        <dbReference type="EMBL" id="MQW91925.1"/>
    </source>
</evidence>
<dbReference type="Proteomes" id="UP000327478">
    <property type="component" value="Chromosome"/>
</dbReference>
<name>A0A5Q0NYV6_9GAMM</name>
<protein>
    <recommendedName>
        <fullName evidence="5">Apea-like HEPN domain-containing protein</fullName>
    </recommendedName>
</protein>
<evidence type="ECO:0008006" key="5">
    <source>
        <dbReference type="Google" id="ProtNLM"/>
    </source>
</evidence>
<accession>A0A5Q0NYV6</accession>
<evidence type="ECO:0000313" key="3">
    <source>
        <dbReference type="Proteomes" id="UP000327478"/>
    </source>
</evidence>
<keyword evidence="3" id="KW-1185">Reference proteome</keyword>
<dbReference type="EMBL" id="WITK01000006">
    <property type="protein sequence ID" value="MQW91925.1"/>
    <property type="molecule type" value="Genomic_DNA"/>
</dbReference>
<reference evidence="3 4" key="1">
    <citation type="submission" date="2019-10" db="EMBL/GenBank/DDBJ databases">
        <authorList>
            <person name="Dong K."/>
        </authorList>
    </citation>
    <scope>NUCLEOTIDE SEQUENCE [LARGE SCALE GENOMIC DNA]</scope>
    <source>
        <strain evidence="2">Dk386</strain>
        <strain evidence="3">dk386</strain>
        <strain evidence="4">dk771</strain>
        <strain evidence="1">Dk771</strain>
    </source>
</reference>
<dbReference type="RefSeq" id="WP_153370254.1">
    <property type="nucleotide sequence ID" value="NZ_CP045650.1"/>
</dbReference>
<evidence type="ECO:0000313" key="2">
    <source>
        <dbReference type="EMBL" id="QGA10025.1"/>
    </source>
</evidence>
<organism evidence="1 4">
    <name type="scientific">Acinetobacter wanghuae</name>
    <dbReference type="NCBI Taxonomy" id="2662362"/>
    <lineage>
        <taxon>Bacteria</taxon>
        <taxon>Pseudomonadati</taxon>
        <taxon>Pseudomonadota</taxon>
        <taxon>Gammaproteobacteria</taxon>
        <taxon>Moraxellales</taxon>
        <taxon>Moraxellaceae</taxon>
        <taxon>Acinetobacter</taxon>
    </lineage>
</organism>
<gene>
    <name evidence="2" type="ORF">GFH30_00800</name>
    <name evidence="1" type="ORF">GHJ48_05855</name>
</gene>
<sequence length="420" mass="49119">MPKITDNESIRPLLTFSQLLQTGYTFLEKIPFIYTINPKLKEHRNQVMQMIKDSHILTLPDKFNELFSKDGWICYSGLSQTVLEQSVALGSTNKYEEAKELLIEYVDEKMVEFILTKCSSRPEFKTRLDLLKLLKIDYLEQRYHSCIPLLLALIDGLVNDISKHVGFFTEKSDLELYDSITSHETGLPFLKLIMNTSRKKTTEEEILIPYRNGILHGRDLNFSNKEVASKCWWLLDCVIDWSDEKRIDKQPIESISIKESLEKYNKTQELSKRISLWKKRPIKSEKYWQSQNLITIEQGLPEHTLLIFLNAWKEQQWGKMFPILLHNIGKHKGKAIPEIKSDYQKIKLLNFRIDSSEDQTPSCTNISSYLEYVKDDIKQSSNISISLNYANTENGYPELRDEPNGSWYILQLSLRQILFS</sequence>
<proteinExistence type="predicted"/>
<dbReference type="AlphaFoldDB" id="A0A5Q0NYV6"/>
<dbReference type="EMBL" id="CP045650">
    <property type="protein sequence ID" value="QGA10025.1"/>
    <property type="molecule type" value="Genomic_DNA"/>
</dbReference>